<dbReference type="AlphaFoldDB" id="A0A8H7DGS2"/>
<dbReference type="EMBL" id="JACAZH010000002">
    <property type="protein sequence ID" value="KAF7374859.1"/>
    <property type="molecule type" value="Genomic_DNA"/>
</dbReference>
<name>A0A8H7DGS2_9AGAR</name>
<organism evidence="1 2">
    <name type="scientific">Mycena sanguinolenta</name>
    <dbReference type="NCBI Taxonomy" id="230812"/>
    <lineage>
        <taxon>Eukaryota</taxon>
        <taxon>Fungi</taxon>
        <taxon>Dikarya</taxon>
        <taxon>Basidiomycota</taxon>
        <taxon>Agaricomycotina</taxon>
        <taxon>Agaricomycetes</taxon>
        <taxon>Agaricomycetidae</taxon>
        <taxon>Agaricales</taxon>
        <taxon>Marasmiineae</taxon>
        <taxon>Mycenaceae</taxon>
        <taxon>Mycena</taxon>
    </lineage>
</organism>
<evidence type="ECO:0000313" key="1">
    <source>
        <dbReference type="EMBL" id="KAF7374859.1"/>
    </source>
</evidence>
<dbReference type="Proteomes" id="UP000623467">
    <property type="component" value="Unassembled WGS sequence"/>
</dbReference>
<accession>A0A8H7DGS2</accession>
<sequence length="113" mass="12952">MALYPGSDGSLSESDLSNFVENSSEGEFKSADDVAQYHREFSKIANRLGSELTSSELDHYHKQSIRLALYQHILQHSFVAGQPPIRSSTREEIYSLAVFIADQHLWRRRVQLR</sequence>
<evidence type="ECO:0000313" key="2">
    <source>
        <dbReference type="Proteomes" id="UP000623467"/>
    </source>
</evidence>
<gene>
    <name evidence="1" type="ORF">MSAN_00371900</name>
</gene>
<proteinExistence type="predicted"/>
<reference evidence="1" key="1">
    <citation type="submission" date="2020-05" db="EMBL/GenBank/DDBJ databases">
        <title>Mycena genomes resolve the evolution of fungal bioluminescence.</title>
        <authorList>
            <person name="Tsai I.J."/>
        </authorList>
    </citation>
    <scope>NUCLEOTIDE SEQUENCE</scope>
    <source>
        <strain evidence="1">160909Yilan</strain>
    </source>
</reference>
<comment type="caution">
    <text evidence="1">The sequence shown here is derived from an EMBL/GenBank/DDBJ whole genome shotgun (WGS) entry which is preliminary data.</text>
</comment>
<dbReference type="OrthoDB" id="3260546at2759"/>
<keyword evidence="2" id="KW-1185">Reference proteome</keyword>
<protein>
    <submittedName>
        <fullName evidence="1">Uncharacterized protein</fullName>
    </submittedName>
</protein>